<dbReference type="AlphaFoldDB" id="A0A7X0LPX9"/>
<sequence>MFTGLASPAPATGHGTRWPTVRPTHEQEAAHTAAYSAYLAHLWPCAACMGDRECETGKGLRRALREAGR</sequence>
<accession>A0A7X0LPX9</accession>
<name>A0A7X0LPX9_9ACTN</name>
<dbReference type="Proteomes" id="UP000540423">
    <property type="component" value="Unassembled WGS sequence"/>
</dbReference>
<proteinExistence type="predicted"/>
<keyword evidence="3" id="KW-1185">Reference proteome</keyword>
<evidence type="ECO:0000313" key="2">
    <source>
        <dbReference type="EMBL" id="MBB6437008.1"/>
    </source>
</evidence>
<reference evidence="2 3" key="1">
    <citation type="submission" date="2020-08" db="EMBL/GenBank/DDBJ databases">
        <title>Genomic Encyclopedia of Type Strains, Phase IV (KMG-IV): sequencing the most valuable type-strain genomes for metagenomic binning, comparative biology and taxonomic classification.</title>
        <authorList>
            <person name="Goeker M."/>
        </authorList>
    </citation>
    <scope>NUCLEOTIDE SEQUENCE [LARGE SCALE GENOMIC DNA]</scope>
    <source>
        <strain evidence="2 3">DSM 40141</strain>
    </source>
</reference>
<dbReference type="RefSeq" id="WP_185031940.1">
    <property type="nucleotide sequence ID" value="NZ_BNBN01000001.1"/>
</dbReference>
<evidence type="ECO:0000256" key="1">
    <source>
        <dbReference type="SAM" id="MobiDB-lite"/>
    </source>
</evidence>
<organism evidence="2 3">
    <name type="scientific">Streptomyces candidus</name>
    <dbReference type="NCBI Taxonomy" id="67283"/>
    <lineage>
        <taxon>Bacteria</taxon>
        <taxon>Bacillati</taxon>
        <taxon>Actinomycetota</taxon>
        <taxon>Actinomycetes</taxon>
        <taxon>Kitasatosporales</taxon>
        <taxon>Streptomycetaceae</taxon>
        <taxon>Streptomyces</taxon>
    </lineage>
</organism>
<evidence type="ECO:0000313" key="3">
    <source>
        <dbReference type="Proteomes" id="UP000540423"/>
    </source>
</evidence>
<protein>
    <submittedName>
        <fullName evidence="2">Uncharacterized protein</fullName>
    </submittedName>
</protein>
<dbReference type="EMBL" id="JACHEM010000008">
    <property type="protein sequence ID" value="MBB6437008.1"/>
    <property type="molecule type" value="Genomic_DNA"/>
</dbReference>
<feature type="region of interest" description="Disordered" evidence="1">
    <location>
        <begin position="1"/>
        <end position="26"/>
    </location>
</feature>
<gene>
    <name evidence="2" type="ORF">HNQ79_003483</name>
</gene>
<comment type="caution">
    <text evidence="2">The sequence shown here is derived from an EMBL/GenBank/DDBJ whole genome shotgun (WGS) entry which is preliminary data.</text>
</comment>